<comment type="caution">
    <text evidence="2">The sequence shown here is derived from an EMBL/GenBank/DDBJ whole genome shotgun (WGS) entry which is preliminary data.</text>
</comment>
<accession>A0ABR1Q7A5</accession>
<evidence type="ECO:0000313" key="2">
    <source>
        <dbReference type="EMBL" id="KAK7948406.1"/>
    </source>
</evidence>
<protein>
    <submittedName>
        <fullName evidence="2">Uncharacterized protein</fullName>
    </submittedName>
</protein>
<dbReference type="EMBL" id="JAQQWE010000006">
    <property type="protein sequence ID" value="KAK7948406.1"/>
    <property type="molecule type" value="Genomic_DNA"/>
</dbReference>
<evidence type="ECO:0000313" key="3">
    <source>
        <dbReference type="Proteomes" id="UP001391051"/>
    </source>
</evidence>
<gene>
    <name evidence="2" type="ORF">PG986_009292</name>
</gene>
<name>A0ABR1Q7A5_9PEZI</name>
<evidence type="ECO:0000256" key="1">
    <source>
        <dbReference type="SAM" id="MobiDB-lite"/>
    </source>
</evidence>
<organism evidence="2 3">
    <name type="scientific">Apiospora aurea</name>
    <dbReference type="NCBI Taxonomy" id="335848"/>
    <lineage>
        <taxon>Eukaryota</taxon>
        <taxon>Fungi</taxon>
        <taxon>Dikarya</taxon>
        <taxon>Ascomycota</taxon>
        <taxon>Pezizomycotina</taxon>
        <taxon>Sordariomycetes</taxon>
        <taxon>Xylariomycetidae</taxon>
        <taxon>Amphisphaeriales</taxon>
        <taxon>Apiosporaceae</taxon>
        <taxon>Apiospora</taxon>
    </lineage>
</organism>
<feature type="compositionally biased region" description="Low complexity" evidence="1">
    <location>
        <begin position="196"/>
        <end position="226"/>
    </location>
</feature>
<dbReference type="GeneID" id="92078576"/>
<dbReference type="Proteomes" id="UP001391051">
    <property type="component" value="Unassembled WGS sequence"/>
</dbReference>
<feature type="region of interest" description="Disordered" evidence="1">
    <location>
        <begin position="184"/>
        <end position="245"/>
    </location>
</feature>
<proteinExistence type="predicted"/>
<feature type="compositionally biased region" description="Acidic residues" evidence="1">
    <location>
        <begin position="320"/>
        <end position="343"/>
    </location>
</feature>
<keyword evidence="3" id="KW-1185">Reference proteome</keyword>
<sequence length="350" mass="39120">MPGCTVLFGTRATSDGPRSWWKSSWKPAASTAASTKAPGARPRPAWAAWTASPLSDLAGSLGLLPGELKQDCSRAQKQLNWDVQNIPLDVFSQLDLKQEIRYTVNVEDGHSHDLTYILPLVYCGLNLIIPPSCPKPVEQLLHPIAIKPTNPQQLQFRNLTEVVKGYEMAQARISQEYQATVNPGLALENPGQSQDDAGAAQNMAAAANDQAAPTTTTTSATTPASGPRYWSPTFKARLQESHERMRTDREHRYKMMLMRAKRAKRVQKARLRLLLASKRRVREIERNLRKNRHSYQRRLQHIGWCRLRRIHGAQDGAGDAVEDDATVDEDEGEDEDNGEDEDYMIGPCSN</sequence>
<reference evidence="2 3" key="1">
    <citation type="submission" date="2023-01" db="EMBL/GenBank/DDBJ databases">
        <title>Analysis of 21 Apiospora genomes using comparative genomics revels a genus with tremendous synthesis potential of carbohydrate active enzymes and secondary metabolites.</title>
        <authorList>
            <person name="Sorensen T."/>
        </authorList>
    </citation>
    <scope>NUCLEOTIDE SEQUENCE [LARGE SCALE GENOMIC DNA]</scope>
    <source>
        <strain evidence="2 3">CBS 24483</strain>
    </source>
</reference>
<dbReference type="RefSeq" id="XP_066697912.1">
    <property type="nucleotide sequence ID" value="XM_066845514.1"/>
</dbReference>
<feature type="region of interest" description="Disordered" evidence="1">
    <location>
        <begin position="315"/>
        <end position="350"/>
    </location>
</feature>